<dbReference type="InterPro" id="IPR036034">
    <property type="entry name" value="PDZ_sf"/>
</dbReference>
<feature type="signal peptide" evidence="1">
    <location>
        <begin position="1"/>
        <end position="22"/>
    </location>
</feature>
<dbReference type="AlphaFoldDB" id="A0A6C2UDT1"/>
<dbReference type="Gene3D" id="2.160.20.10">
    <property type="entry name" value="Single-stranded right-handed beta-helix, Pectin lyase-like"/>
    <property type="match status" value="2"/>
</dbReference>
<evidence type="ECO:0000256" key="1">
    <source>
        <dbReference type="SAM" id="SignalP"/>
    </source>
</evidence>
<dbReference type="EMBL" id="CAAHFH010000001">
    <property type="protein sequence ID" value="VGO18295.1"/>
    <property type="molecule type" value="Genomic_DNA"/>
</dbReference>
<dbReference type="InterPro" id="IPR001478">
    <property type="entry name" value="PDZ"/>
</dbReference>
<name>A0A6C2UDT1_9BACT</name>
<protein>
    <recommendedName>
        <fullName evidence="2">PDZ domain-containing protein</fullName>
    </recommendedName>
</protein>
<dbReference type="Gene3D" id="2.30.42.10">
    <property type="match status" value="1"/>
</dbReference>
<evidence type="ECO:0000313" key="3">
    <source>
        <dbReference type="EMBL" id="VGO18295.1"/>
    </source>
</evidence>
<proteinExistence type="predicted"/>
<evidence type="ECO:0000313" key="4">
    <source>
        <dbReference type="Proteomes" id="UP000346198"/>
    </source>
</evidence>
<dbReference type="InterPro" id="IPR012334">
    <property type="entry name" value="Pectin_lyas_fold"/>
</dbReference>
<keyword evidence="4" id="KW-1185">Reference proteome</keyword>
<evidence type="ECO:0000259" key="2">
    <source>
        <dbReference type="Pfam" id="PF00595"/>
    </source>
</evidence>
<dbReference type="RefSeq" id="WP_136059798.1">
    <property type="nucleotide sequence ID" value="NZ_CAAHFH010000001.1"/>
</dbReference>
<dbReference type="SMART" id="SM00710">
    <property type="entry name" value="PbH1"/>
    <property type="match status" value="5"/>
</dbReference>
<dbReference type="SUPFAM" id="SSF50156">
    <property type="entry name" value="PDZ domain-like"/>
    <property type="match status" value="1"/>
</dbReference>
<organism evidence="3 4">
    <name type="scientific">Pontiella sulfatireligans</name>
    <dbReference type="NCBI Taxonomy" id="2750658"/>
    <lineage>
        <taxon>Bacteria</taxon>
        <taxon>Pseudomonadati</taxon>
        <taxon>Kiritimatiellota</taxon>
        <taxon>Kiritimatiellia</taxon>
        <taxon>Kiritimatiellales</taxon>
        <taxon>Pontiellaceae</taxon>
        <taxon>Pontiella</taxon>
    </lineage>
</organism>
<dbReference type="Proteomes" id="UP000346198">
    <property type="component" value="Unassembled WGS sequence"/>
</dbReference>
<gene>
    <name evidence="3" type="ORF">SCARR_00347</name>
</gene>
<dbReference type="InterPro" id="IPR011050">
    <property type="entry name" value="Pectin_lyase_fold/virulence"/>
</dbReference>
<dbReference type="SUPFAM" id="SSF51126">
    <property type="entry name" value="Pectin lyase-like"/>
    <property type="match status" value="1"/>
</dbReference>
<dbReference type="PANTHER" id="PTHR36453">
    <property type="entry name" value="SECRETED PROTEIN-RELATED"/>
    <property type="match status" value="1"/>
</dbReference>
<reference evidence="3 4" key="1">
    <citation type="submission" date="2019-04" db="EMBL/GenBank/DDBJ databases">
        <authorList>
            <person name="Van Vliet M D."/>
        </authorList>
    </citation>
    <scope>NUCLEOTIDE SEQUENCE [LARGE SCALE GENOMIC DNA]</scope>
    <source>
        <strain evidence="3 4">F21</strain>
    </source>
</reference>
<dbReference type="PANTHER" id="PTHR36453:SF1">
    <property type="entry name" value="RIGHT HANDED BETA HELIX DOMAIN-CONTAINING PROTEIN"/>
    <property type="match status" value="1"/>
</dbReference>
<accession>A0A6C2UDT1</accession>
<keyword evidence="1" id="KW-0732">Signal</keyword>
<dbReference type="Pfam" id="PF00595">
    <property type="entry name" value="PDZ"/>
    <property type="match status" value="1"/>
</dbReference>
<sequence>MIWMKKYYLGLLATVAVTIAYGQPSAQTIRLDASGNSADKLKAALAEANGLIQKGPVEILLSGGTYYLDSTLVFDEANSGTAQHALTIKAAEGEKVILSGGRALSLTWKKQADGLYSATVPAGLEIDQLYVNGQLQVLARYPNFDASAQYFNGAAPVVSSTEKIKTWENPAGAYLHCLHAKGWGSFHYQVTGKSSASELALEGGWQHNRLEGMNKKTQFIEGVREELDAVNEWFIDRKTQTLFYYPAAGLDLANALVEVPVLKHIIEIKGTEQNPARNLRFENLEFRHALRTFMDTKDLLLRSDWAIYRGGAVFINGGENITFSRTDVSFVGGNAFFINNYNRNITIEHSHIQDVGANGVCFVGNMDAVRSPLIEYHTTQDLDGMDLEKGPKSNDYPADCTVLGNIIERTGLIEKQSAGVNISMSMDITVSHNSIYDLPRAGINICDGTWGGHLIEFNDVFNTVNESRDHGAFNSWGRDRFWNPSERLTGEWVDQYPDMPFWDAVKTVTLRNNRMRCDHGWDIDLDDGSGNYDIYNNLCLSGGIKIREGYRRRVYNNVTINNNFRANIFFPNNTTDIYERNIVTTQYQSDQLAESGCKADYNFLYDLESEGPATTLQLFSGQDTHSLQGNPLFVNPAKGDFSVKENSPALKVGFKNFPMDQFGVLDARLKSIVKTPVIPEVNLGTAQEEKKWIWKGIVFKNMNNEGDLSSVGFHKKRGAHVKSIQKDSPYKDSGLVKNDLILKVEGQTIRNANHFFKIIKSDPSKKEWTAEIWRKQEMATQKLNFQ</sequence>
<dbReference type="InterPro" id="IPR006626">
    <property type="entry name" value="PbH1"/>
</dbReference>
<feature type="domain" description="PDZ" evidence="2">
    <location>
        <begin position="706"/>
        <end position="766"/>
    </location>
</feature>
<feature type="chain" id="PRO_5025668450" description="PDZ domain-containing protein" evidence="1">
    <location>
        <begin position="23"/>
        <end position="786"/>
    </location>
</feature>